<comment type="caution">
    <text evidence="2">The sequence shown here is derived from an EMBL/GenBank/DDBJ whole genome shotgun (WGS) entry which is preliminary data.</text>
</comment>
<gene>
    <name evidence="2" type="ORF">CkaCkLH20_06812</name>
</gene>
<keyword evidence="3" id="KW-1185">Reference proteome</keyword>
<accession>A0A9P6LKC0</accession>
<sequence length="203" mass="23073">MALFQSLHVAIRICDEYLGSMERRGLVQSVLQIHFQETLRILNEKDGLREPAGTSRGAANAAETEDGRHLTVPKTLFIPEIQLEAAATKKEMSLLQQLDSASSREKHGLLSQINLVAVRKRVIEVVYNQLKSEVAREEDPLEQAETKEMLELMKGQHDQQINDIWCALIVRMVCWLMLHDFHPKDAHIDKGNTYGSRLAVYIT</sequence>
<protein>
    <submittedName>
        <fullName evidence="2">Uncharacterized protein</fullName>
    </submittedName>
</protein>
<feature type="region of interest" description="Disordered" evidence="1">
    <location>
        <begin position="46"/>
        <end position="66"/>
    </location>
</feature>
<dbReference type="EMBL" id="JAATWM020000020">
    <property type="protein sequence ID" value="KAF9875880.1"/>
    <property type="molecule type" value="Genomic_DNA"/>
</dbReference>
<proteinExistence type="predicted"/>
<evidence type="ECO:0000313" key="2">
    <source>
        <dbReference type="EMBL" id="KAF9875880.1"/>
    </source>
</evidence>
<organism evidence="2 3">
    <name type="scientific">Colletotrichum karsti</name>
    <dbReference type="NCBI Taxonomy" id="1095194"/>
    <lineage>
        <taxon>Eukaryota</taxon>
        <taxon>Fungi</taxon>
        <taxon>Dikarya</taxon>
        <taxon>Ascomycota</taxon>
        <taxon>Pezizomycotina</taxon>
        <taxon>Sordariomycetes</taxon>
        <taxon>Hypocreomycetidae</taxon>
        <taxon>Glomerellales</taxon>
        <taxon>Glomerellaceae</taxon>
        <taxon>Colletotrichum</taxon>
        <taxon>Colletotrichum boninense species complex</taxon>
    </lineage>
</organism>
<reference evidence="2" key="2">
    <citation type="submission" date="2020-11" db="EMBL/GenBank/DDBJ databases">
        <title>Whole genome sequencing of Colletotrichum sp.</title>
        <authorList>
            <person name="Li H."/>
        </authorList>
    </citation>
    <scope>NUCLEOTIDE SEQUENCE</scope>
    <source>
        <strain evidence="2">CkLH20</strain>
    </source>
</reference>
<dbReference type="GeneID" id="62162603"/>
<dbReference type="Proteomes" id="UP000781932">
    <property type="component" value="Unassembled WGS sequence"/>
</dbReference>
<evidence type="ECO:0000256" key="1">
    <source>
        <dbReference type="SAM" id="MobiDB-lite"/>
    </source>
</evidence>
<dbReference type="OrthoDB" id="5227693at2759"/>
<reference evidence="2" key="1">
    <citation type="submission" date="2020-03" db="EMBL/GenBank/DDBJ databases">
        <authorList>
            <person name="He L."/>
        </authorList>
    </citation>
    <scope>NUCLEOTIDE SEQUENCE</scope>
    <source>
        <strain evidence="2">CkLH20</strain>
    </source>
</reference>
<dbReference type="AlphaFoldDB" id="A0A9P6LKC0"/>
<name>A0A9P6LKC0_9PEZI</name>
<evidence type="ECO:0000313" key="3">
    <source>
        <dbReference type="Proteomes" id="UP000781932"/>
    </source>
</evidence>
<dbReference type="RefSeq" id="XP_038745341.1">
    <property type="nucleotide sequence ID" value="XM_038889529.1"/>
</dbReference>